<protein>
    <submittedName>
        <fullName evidence="3">DUF2163 domain-containing protein</fullName>
    </submittedName>
</protein>
<proteinExistence type="predicted"/>
<dbReference type="Pfam" id="PF09356">
    <property type="entry name" value="Phage_BR0599"/>
    <property type="match status" value="1"/>
</dbReference>
<feature type="region of interest" description="Disordered" evidence="1">
    <location>
        <begin position="274"/>
        <end position="295"/>
    </location>
</feature>
<dbReference type="NCBIfam" id="TIGR02218">
    <property type="entry name" value="phg_TIGR02218"/>
    <property type="match status" value="1"/>
</dbReference>
<sequence>MKSHVADWKKRVYCARIEAENGTVVRLAAYPTDLTMSNGEVYPSEAGYEFSGLDATDTMSPSSVDLTGIMNNGISREQLVTGVFDNARCYVFATSWKTPVEDEEPLGLMILGKTELNDESYKTEMMGIVDALNQTVGSSYTPQCPYTLFDQTVDGRIIASTRSRCTGPASAPDGPNINTYKVSGAVTGVTNQYTFTDTSRTEADDWFTAGQVMFTTGANAGLKPIQIKQSTSTGVITTHEPFPRAIALTDQYVMIPGCRKRRTEDCVEKFNNGKNFGGQPDMPTASQSGAVGRGA</sequence>
<gene>
    <name evidence="3" type="ORF">G5B91_11175</name>
</gene>
<evidence type="ECO:0000313" key="3">
    <source>
        <dbReference type="EMBL" id="QIE86801.1"/>
    </source>
</evidence>
<organism evidence="3 4">
    <name type="scientific">Pseudomonas nitroreducens</name>
    <dbReference type="NCBI Taxonomy" id="46680"/>
    <lineage>
        <taxon>Bacteria</taxon>
        <taxon>Pseudomonadati</taxon>
        <taxon>Pseudomonadota</taxon>
        <taxon>Gammaproteobacteria</taxon>
        <taxon>Pseudomonadales</taxon>
        <taxon>Pseudomonadaceae</taxon>
        <taxon>Pseudomonas</taxon>
    </lineage>
</organism>
<dbReference type="Pfam" id="PF09931">
    <property type="entry name" value="Phage_phiJL001_Gp84_N"/>
    <property type="match status" value="1"/>
</dbReference>
<dbReference type="EMBL" id="CP049140">
    <property type="protein sequence ID" value="QIE86801.1"/>
    <property type="molecule type" value="Genomic_DNA"/>
</dbReference>
<name>A0A6G6IX43_PSENT</name>
<dbReference type="RefSeq" id="WP_081753959.1">
    <property type="nucleotide sequence ID" value="NZ_CP049140.1"/>
</dbReference>
<dbReference type="InterPro" id="IPR018964">
    <property type="entry name" value="Phage_phiJL001_Gp84_C"/>
</dbReference>
<accession>A0A6G6IX43</accession>
<evidence type="ECO:0000313" key="4">
    <source>
        <dbReference type="Proteomes" id="UP000501063"/>
    </source>
</evidence>
<reference evidence="3 4" key="1">
    <citation type="submission" date="2020-02" db="EMBL/GenBank/DDBJ databases">
        <title>Integrative conjugative elements (ICEs) and plasmids drive adaptation of Pseudomonas nitroreducens strain HBP1 to wastewater environment.</title>
        <authorList>
            <person name="Sentchilo V."/>
            <person name="Carraro N."/>
            <person name="Bertelli C."/>
            <person name="van der Meer J.R."/>
        </authorList>
    </citation>
    <scope>NUCLEOTIDE SEQUENCE [LARGE SCALE GENOMIC DNA]</scope>
    <source>
        <strain evidence="3 4">HBP1</strain>
    </source>
</reference>
<feature type="domain" description="Bacteriophage phiJL001 Gp84 C-terminal" evidence="2">
    <location>
        <begin position="205"/>
        <end position="284"/>
    </location>
</feature>
<dbReference type="KEGG" id="pnt:G5B91_11175"/>
<evidence type="ECO:0000256" key="1">
    <source>
        <dbReference type="SAM" id="MobiDB-lite"/>
    </source>
</evidence>
<evidence type="ECO:0000259" key="2">
    <source>
        <dbReference type="Pfam" id="PF09356"/>
    </source>
</evidence>
<dbReference type="InterPro" id="IPR011928">
    <property type="entry name" value="Phage_phiJL001_Gp84"/>
</dbReference>
<dbReference type="Proteomes" id="UP000501063">
    <property type="component" value="Chromosome"/>
</dbReference>
<dbReference type="AlphaFoldDB" id="A0A6G6IX43"/>